<evidence type="ECO:0000313" key="3">
    <source>
        <dbReference type="Proteomes" id="UP000009222"/>
    </source>
</evidence>
<dbReference type="NCBIfam" id="NF040756">
    <property type="entry name" value="corr_regen_AcsV"/>
    <property type="match status" value="1"/>
</dbReference>
<dbReference type="InterPro" id="IPR041414">
    <property type="entry name" value="Raco-like_middle"/>
</dbReference>
<protein>
    <submittedName>
        <fullName evidence="2">Ferredoxin</fullName>
    </submittedName>
</protein>
<dbReference type="GO" id="GO:0051536">
    <property type="term" value="F:iron-sulfur cluster binding"/>
    <property type="evidence" value="ECO:0007669"/>
    <property type="project" value="InterPro"/>
</dbReference>
<dbReference type="OrthoDB" id="9810588at2"/>
<dbReference type="InterPro" id="IPR012675">
    <property type="entry name" value="Beta-grasp_dom_sf"/>
</dbReference>
<dbReference type="InParanoid" id="F5YD84"/>
<dbReference type="SUPFAM" id="SSF53067">
    <property type="entry name" value="Actin-like ATPase domain"/>
    <property type="match status" value="1"/>
</dbReference>
<organism evidence="2 3">
    <name type="scientific">Leadbettera azotonutricia (strain ATCC BAA-888 / DSM 13862 / ZAS-9)</name>
    <name type="common">Treponema azotonutricium</name>
    <dbReference type="NCBI Taxonomy" id="545695"/>
    <lineage>
        <taxon>Bacteria</taxon>
        <taxon>Pseudomonadati</taxon>
        <taxon>Spirochaetota</taxon>
        <taxon>Spirochaetia</taxon>
        <taxon>Spirochaetales</taxon>
        <taxon>Breznakiellaceae</taxon>
        <taxon>Leadbettera</taxon>
    </lineage>
</organism>
<feature type="domain" description="2Fe-2S ferredoxin-type" evidence="1">
    <location>
        <begin position="7"/>
        <end position="108"/>
    </location>
</feature>
<dbReference type="RefSeq" id="WP_015710349.1">
    <property type="nucleotide sequence ID" value="NC_015577.1"/>
</dbReference>
<dbReference type="PROSITE" id="PS51085">
    <property type="entry name" value="2FE2S_FER_2"/>
    <property type="match status" value="1"/>
</dbReference>
<dbReference type="InterPro" id="IPR036010">
    <property type="entry name" value="2Fe-2S_ferredoxin-like_sf"/>
</dbReference>
<dbReference type="PANTHER" id="PTHR42895">
    <property type="entry name" value="IRON-SULFUR CLUSTER-BINDING PROTEIN-RELATED"/>
    <property type="match status" value="1"/>
</dbReference>
<dbReference type="InterPro" id="IPR052911">
    <property type="entry name" value="Corrinoid_activation_enz"/>
</dbReference>
<dbReference type="AlphaFoldDB" id="F5YD84"/>
<keyword evidence="3" id="KW-1185">Reference proteome</keyword>
<dbReference type="Pfam" id="PF14574">
    <property type="entry name" value="RACo_C_ter"/>
    <property type="match status" value="1"/>
</dbReference>
<reference evidence="3" key="1">
    <citation type="submission" date="2009-12" db="EMBL/GenBank/DDBJ databases">
        <title>Complete sequence of Treponema azotonutricium strain ZAS-9.</title>
        <authorList>
            <person name="Tetu S.G."/>
            <person name="Matson E."/>
            <person name="Ren Q."/>
            <person name="Seshadri R."/>
            <person name="Elbourne L."/>
            <person name="Hassan K.A."/>
            <person name="Durkin A."/>
            <person name="Radune D."/>
            <person name="Mohamoud Y."/>
            <person name="Shay R."/>
            <person name="Jin S."/>
            <person name="Zhang X."/>
            <person name="Lucey K."/>
            <person name="Ballor N.R."/>
            <person name="Ottesen E."/>
            <person name="Rosenthal R."/>
            <person name="Allen A."/>
            <person name="Leadbetter J.R."/>
            <person name="Paulsen I.T."/>
        </authorList>
    </citation>
    <scope>NUCLEOTIDE SEQUENCE [LARGE SCALE GENOMIC DNA]</scope>
    <source>
        <strain evidence="3">ATCC BAA-888 / DSM 13862 / ZAS-9</strain>
    </source>
</reference>
<dbReference type="InterPro" id="IPR027980">
    <property type="entry name" value="RACo_C"/>
</dbReference>
<dbReference type="InterPro" id="IPR040506">
    <property type="entry name" value="RACo_linker"/>
</dbReference>
<gene>
    <name evidence="2" type="ordered locus">TREAZ_1673</name>
</gene>
<dbReference type="InterPro" id="IPR043129">
    <property type="entry name" value="ATPase_NBD"/>
</dbReference>
<dbReference type="InterPro" id="IPR001041">
    <property type="entry name" value="2Fe-2S_ferredoxin-type"/>
</dbReference>
<accession>F5YD84</accession>
<dbReference type="HOGENOM" id="CLU_019091_0_0_12"/>
<dbReference type="Pfam" id="PF17650">
    <property type="entry name" value="RACo_linker"/>
    <property type="match status" value="1"/>
</dbReference>
<dbReference type="Proteomes" id="UP000009222">
    <property type="component" value="Chromosome"/>
</dbReference>
<reference evidence="2 3" key="2">
    <citation type="journal article" date="2011" name="ISME J.">
        <title>RNA-seq reveals cooperative metabolic interactions between two termite-gut spirochete species in co-culture.</title>
        <authorList>
            <person name="Rosenthal A.Z."/>
            <person name="Matson E.G."/>
            <person name="Eldar A."/>
            <person name="Leadbetter J.R."/>
        </authorList>
    </citation>
    <scope>NUCLEOTIDE SEQUENCE [LARGE SCALE GENOMIC DNA]</scope>
    <source>
        <strain evidence="3">ATCC BAA-888 / DSM 13862 / ZAS-9</strain>
    </source>
</reference>
<evidence type="ECO:0000313" key="2">
    <source>
        <dbReference type="EMBL" id="AEF80215.1"/>
    </source>
</evidence>
<dbReference type="SUPFAM" id="SSF54292">
    <property type="entry name" value="2Fe-2S ferredoxin-like"/>
    <property type="match status" value="1"/>
</dbReference>
<evidence type="ECO:0000259" key="1">
    <source>
        <dbReference type="PROSITE" id="PS51085"/>
    </source>
</evidence>
<dbReference type="Pfam" id="PF00111">
    <property type="entry name" value="Fer2"/>
    <property type="match status" value="1"/>
</dbReference>
<proteinExistence type="predicted"/>
<dbReference type="Gene3D" id="3.30.420.480">
    <property type="entry name" value="Domain of unknown function (DUF4445)"/>
    <property type="match status" value="1"/>
</dbReference>
<dbReference type="CDD" id="cd00207">
    <property type="entry name" value="fer2"/>
    <property type="match status" value="1"/>
</dbReference>
<dbReference type="eggNOG" id="COG0633">
    <property type="taxonomic scope" value="Bacteria"/>
</dbReference>
<dbReference type="eggNOG" id="COG3894">
    <property type="taxonomic scope" value="Bacteria"/>
</dbReference>
<dbReference type="PANTHER" id="PTHR42895:SF1">
    <property type="entry name" value="IRON-SULFUR CLUSTER PROTEIN"/>
    <property type="match status" value="1"/>
</dbReference>
<dbReference type="Gene3D" id="3.10.20.30">
    <property type="match status" value="1"/>
</dbReference>
<dbReference type="InterPro" id="IPR042259">
    <property type="entry name" value="Raco-like_middle_sf"/>
</dbReference>
<dbReference type="Gene3D" id="3.10.20.880">
    <property type="match status" value="1"/>
</dbReference>
<dbReference type="EMBL" id="CP001841">
    <property type="protein sequence ID" value="AEF80215.1"/>
    <property type="molecule type" value="Genomic_DNA"/>
</dbReference>
<sequence length="662" mass="70350">MSESQTFSITFKISGGSSAEIDSAPGEIHFQAPKGIPLLEAAKQANVAIDAPCSGNGSCGKCLVRILSGRAESEKSRHISPESYEEGWRLACQTKVLGDLTVLVPGSAGAFKSRMKIADFGDSRERGIFDALKAELDNLGYTGNSGLELAVLHLKTPEIDDPMADRERLLHGLAEKFGLDESGVNISLFALRKLPAVLREGDFSCTCVIRREGEKASPEISILDIYTPNSGPKNTAGEPILPALAIDIGTTTVAMVLTDLLSGELLAMGSEGNGQIRYGADVISRIIESTRSGGLERLRRAVLDDCMLPLIRELASKAGIETSQIYRVALAANTTMTHLFAGVSPEFLRLEPYVPAFFHSGKFRAVDLGLPAHPNAELLLAPSVGSYVGGDISAGVFASMLFMKEKCSLFIDLGTNGELVFGNGEFLMTCACSAGPAFEGGDISCGMRATDGAIEACRIDGSTMTPSLTIIGGGKAAGVCGSGLIDLVGELFAAGIINPKGKFIRQSDRVCCDEWGMSSFVIVHGKDTESGNDLLLTEGDIDNFIRAKGAIFSAIRTMIAMLDLNMDAIDEVYIAGGIGSGINVERAVRIGMLPSIPLERYHYIGNTSLSGAWAMVQSQKAAEKVDEIARGMTYLELSAHPSYMDEFIAACFLPHTNGDLFP</sequence>
<dbReference type="KEGG" id="taz:TREAZ_1673"/>
<name>F5YD84_LEAAZ</name>
<dbReference type="Pfam" id="PF17651">
    <property type="entry name" value="Raco_middle"/>
    <property type="match status" value="1"/>
</dbReference>
<dbReference type="STRING" id="545695.TREAZ_1673"/>